<keyword evidence="6" id="KW-0560">Oxidoreductase</keyword>
<evidence type="ECO:0000256" key="4">
    <source>
        <dbReference type="ARBA" id="ARBA00022801"/>
    </source>
</evidence>
<name>A0A7J7DDM8_TRIWF</name>
<dbReference type="InParanoid" id="A0A7J7DDM8"/>
<evidence type="ECO:0000256" key="2">
    <source>
        <dbReference type="ARBA" id="ARBA00011738"/>
    </source>
</evidence>
<evidence type="ECO:0000256" key="8">
    <source>
        <dbReference type="ARBA" id="ARBA00023268"/>
    </source>
</evidence>
<evidence type="ECO:0000256" key="9">
    <source>
        <dbReference type="ARBA" id="ARBA00036357"/>
    </source>
</evidence>
<evidence type="ECO:0000256" key="1">
    <source>
        <dbReference type="ARBA" id="ARBA00004777"/>
    </source>
</evidence>
<dbReference type="Gene3D" id="3.40.50.720">
    <property type="entry name" value="NAD(P)-binding Rossmann-like Domain"/>
    <property type="match status" value="1"/>
</dbReference>
<comment type="subunit">
    <text evidence="2">Homodimer.</text>
</comment>
<evidence type="ECO:0000256" key="11">
    <source>
        <dbReference type="ARBA" id="ARBA00058319"/>
    </source>
</evidence>
<evidence type="ECO:0000313" key="16">
    <source>
        <dbReference type="Proteomes" id="UP000593562"/>
    </source>
</evidence>
<keyword evidence="4" id="KW-0378">Hydrolase</keyword>
<feature type="domain" description="Tetrahydrofolate dehydrogenase/cyclohydrolase NAD(P)-binding" evidence="14">
    <location>
        <begin position="220"/>
        <end position="368"/>
    </location>
</feature>
<comment type="similarity">
    <text evidence="12">Belongs to the tetrahydrofolate dehydrogenase/cyclohydrolase family.</text>
</comment>
<dbReference type="SUPFAM" id="SSF53223">
    <property type="entry name" value="Aminoacid dehydrogenase-like, N-terminal domain"/>
    <property type="match status" value="1"/>
</dbReference>
<dbReference type="Pfam" id="PF02882">
    <property type="entry name" value="THF_DHG_CYH_C"/>
    <property type="match status" value="1"/>
</dbReference>
<dbReference type="OrthoDB" id="5126881at2759"/>
<evidence type="ECO:0000256" key="7">
    <source>
        <dbReference type="ARBA" id="ARBA00023238"/>
    </source>
</evidence>
<evidence type="ECO:0000256" key="5">
    <source>
        <dbReference type="ARBA" id="ARBA00022857"/>
    </source>
</evidence>
<dbReference type="InterPro" id="IPR020867">
    <property type="entry name" value="THF_DH/CycHdrlase_CS"/>
</dbReference>
<keyword evidence="7" id="KW-0601">Photorespiration</keyword>
<dbReference type="GO" id="GO:0005829">
    <property type="term" value="C:cytosol"/>
    <property type="evidence" value="ECO:0007669"/>
    <property type="project" value="TreeGrafter"/>
</dbReference>
<dbReference type="SUPFAM" id="SSF51735">
    <property type="entry name" value="NAD(P)-binding Rossmann-fold domains"/>
    <property type="match status" value="1"/>
</dbReference>
<dbReference type="GO" id="GO:0035999">
    <property type="term" value="P:tetrahydrofolate interconversion"/>
    <property type="evidence" value="ECO:0007669"/>
    <property type="project" value="TreeGrafter"/>
</dbReference>
<comment type="function">
    <text evidence="11">Catalyzes the oxidation of 5,10-methylenetetrahydrofolate to 5,10-methenyltetrahydrofolate and then the hydrolysis of 5,10-methenyltetrahydrofolate to 10-formyltetrahydrofolate.</text>
</comment>
<evidence type="ECO:0000256" key="12">
    <source>
        <dbReference type="ARBA" id="ARBA00061364"/>
    </source>
</evidence>
<keyword evidence="8" id="KW-0511">Multifunctional enzyme</keyword>
<dbReference type="FunFam" id="3.40.50.10860:FF:000001">
    <property type="entry name" value="Bifunctional protein FolD"/>
    <property type="match status" value="1"/>
</dbReference>
<dbReference type="HAMAP" id="MF_01576">
    <property type="entry name" value="THF_DHG_CYH"/>
    <property type="match status" value="1"/>
</dbReference>
<dbReference type="FunCoup" id="A0A7J7DDM8">
    <property type="interactions" value="1390"/>
</dbReference>
<evidence type="ECO:0000259" key="13">
    <source>
        <dbReference type="Pfam" id="PF00763"/>
    </source>
</evidence>
<keyword evidence="5" id="KW-0521">NADP</keyword>
<comment type="caution">
    <text evidence="15">The sequence shown here is derived from an EMBL/GenBank/DDBJ whole genome shotgun (WGS) entry which is preliminary data.</text>
</comment>
<dbReference type="InterPro" id="IPR020630">
    <property type="entry name" value="THF_DH/CycHdrlase_cat_dom"/>
</dbReference>
<comment type="catalytic activity">
    <reaction evidence="9">
        <text>(6R)-5,10-methenyltetrahydrofolate + H2O = (6R)-10-formyltetrahydrofolate + H(+)</text>
        <dbReference type="Rhea" id="RHEA:23700"/>
        <dbReference type="ChEBI" id="CHEBI:15377"/>
        <dbReference type="ChEBI" id="CHEBI:15378"/>
        <dbReference type="ChEBI" id="CHEBI:57455"/>
        <dbReference type="ChEBI" id="CHEBI:195366"/>
        <dbReference type="EC" id="3.5.4.9"/>
    </reaction>
</comment>
<dbReference type="Proteomes" id="UP000593562">
    <property type="component" value="Unassembled WGS sequence"/>
</dbReference>
<organism evidence="15 16">
    <name type="scientific">Tripterygium wilfordii</name>
    <name type="common">Thunder God vine</name>
    <dbReference type="NCBI Taxonomy" id="458696"/>
    <lineage>
        <taxon>Eukaryota</taxon>
        <taxon>Viridiplantae</taxon>
        <taxon>Streptophyta</taxon>
        <taxon>Embryophyta</taxon>
        <taxon>Tracheophyta</taxon>
        <taxon>Spermatophyta</taxon>
        <taxon>Magnoliopsida</taxon>
        <taxon>eudicotyledons</taxon>
        <taxon>Gunneridae</taxon>
        <taxon>Pentapetalae</taxon>
        <taxon>rosids</taxon>
        <taxon>fabids</taxon>
        <taxon>Celastrales</taxon>
        <taxon>Celastraceae</taxon>
        <taxon>Tripterygium</taxon>
    </lineage>
</organism>
<dbReference type="Pfam" id="PF00763">
    <property type="entry name" value="THF_DHG_CYH"/>
    <property type="match status" value="1"/>
</dbReference>
<sequence length="372" mass="39900">MAWTIFTDGASSTTATLLPFRLSSLYRKNGVHVCLHRFLSKPLRVGVAMPTAPARLTVSLTHTSTSLSPVVASAMTTEASAKVIDGKLVAKQIRDEIAAEVSRMKESAGIVPGLAVILVGDRKDSATYVRNKKKACESVGINSFEVHLPEESTEQEVLKSILGFNDDPSVHGILVQLPLPSHMNEENILNAVSIEKDVDGFHPLNTGRLAMRGREPLFVPCTPKGCIELLHRYGIDIKGKRAVVIGRSNIVGMPVALLLQNEDATVSIIHSRTKNPEDITRQADIIISAVGQPNMVRGKWIKPGAVVIDVGINPVEDAAHPRGYRLVGDVCYEEACKVASAVTPVPGGVGPMTIAMLLANTLSAAKRAYNLA</sequence>
<comment type="pathway">
    <text evidence="1">One-carbon metabolism; tetrahydrofolate interconversion.</text>
</comment>
<dbReference type="FunFam" id="3.40.50.720:FF:000006">
    <property type="entry name" value="Bifunctional protein FolD"/>
    <property type="match status" value="1"/>
</dbReference>
<comment type="catalytic activity">
    <reaction evidence="10">
        <text>(6R)-5,10-methylene-5,6,7,8-tetrahydrofolate + NADP(+) = (6R)-5,10-methenyltetrahydrofolate + NADPH</text>
        <dbReference type="Rhea" id="RHEA:22812"/>
        <dbReference type="ChEBI" id="CHEBI:15636"/>
        <dbReference type="ChEBI" id="CHEBI:57455"/>
        <dbReference type="ChEBI" id="CHEBI:57783"/>
        <dbReference type="ChEBI" id="CHEBI:58349"/>
        <dbReference type="EC" id="1.5.1.5"/>
    </reaction>
</comment>
<dbReference type="GO" id="GO:0004477">
    <property type="term" value="F:methenyltetrahydrofolate cyclohydrolase activity"/>
    <property type="evidence" value="ECO:0007669"/>
    <property type="project" value="UniProtKB-EC"/>
</dbReference>
<dbReference type="CDD" id="cd01080">
    <property type="entry name" value="NAD_bind_m-THF_DH_Cyclohyd"/>
    <property type="match status" value="1"/>
</dbReference>
<accession>A0A7J7DDM8</accession>
<dbReference type="AlphaFoldDB" id="A0A7J7DDM8"/>
<feature type="domain" description="Tetrahydrofolate dehydrogenase/cyclohydrolase catalytic" evidence="13">
    <location>
        <begin position="84"/>
        <end position="199"/>
    </location>
</feature>
<dbReference type="EMBL" id="JAAARO010000008">
    <property type="protein sequence ID" value="KAF5744358.1"/>
    <property type="molecule type" value="Genomic_DNA"/>
</dbReference>
<dbReference type="InterPro" id="IPR046346">
    <property type="entry name" value="Aminoacid_DH-like_N_sf"/>
</dbReference>
<dbReference type="Gene3D" id="3.40.50.10860">
    <property type="entry name" value="Leucine Dehydrogenase, chain A, domain 1"/>
    <property type="match status" value="1"/>
</dbReference>
<dbReference type="GO" id="GO:0009853">
    <property type="term" value="P:photorespiration"/>
    <property type="evidence" value="ECO:0007669"/>
    <property type="project" value="UniProtKB-KW"/>
</dbReference>
<reference evidence="15 16" key="1">
    <citation type="journal article" date="2020" name="Nat. Commun.">
        <title>Genome of Tripterygium wilfordii and identification of cytochrome P450 involved in triptolide biosynthesis.</title>
        <authorList>
            <person name="Tu L."/>
            <person name="Su P."/>
            <person name="Zhang Z."/>
            <person name="Gao L."/>
            <person name="Wang J."/>
            <person name="Hu T."/>
            <person name="Zhou J."/>
            <person name="Zhang Y."/>
            <person name="Zhao Y."/>
            <person name="Liu Y."/>
            <person name="Song Y."/>
            <person name="Tong Y."/>
            <person name="Lu Y."/>
            <person name="Yang J."/>
            <person name="Xu C."/>
            <person name="Jia M."/>
            <person name="Peters R.J."/>
            <person name="Huang L."/>
            <person name="Gao W."/>
        </authorList>
    </citation>
    <scope>NUCLEOTIDE SEQUENCE [LARGE SCALE GENOMIC DNA]</scope>
    <source>
        <strain evidence="16">cv. XIE 37</strain>
        <tissue evidence="15">Leaf</tissue>
    </source>
</reference>
<dbReference type="GO" id="GO:0004488">
    <property type="term" value="F:methylenetetrahydrofolate dehydrogenase (NADP+) activity"/>
    <property type="evidence" value="ECO:0007669"/>
    <property type="project" value="UniProtKB-EC"/>
</dbReference>
<dbReference type="InterPro" id="IPR036291">
    <property type="entry name" value="NAD(P)-bd_dom_sf"/>
</dbReference>
<dbReference type="PROSITE" id="PS00767">
    <property type="entry name" value="THF_DHG_CYH_2"/>
    <property type="match status" value="1"/>
</dbReference>
<keyword evidence="16" id="KW-1185">Reference proteome</keyword>
<proteinExistence type="inferred from homology"/>
<evidence type="ECO:0000256" key="6">
    <source>
        <dbReference type="ARBA" id="ARBA00023002"/>
    </source>
</evidence>
<evidence type="ECO:0000256" key="3">
    <source>
        <dbReference type="ARBA" id="ARBA00022563"/>
    </source>
</evidence>
<dbReference type="InterPro" id="IPR000672">
    <property type="entry name" value="THF_DH/CycHdrlase"/>
</dbReference>
<dbReference type="PRINTS" id="PR00085">
    <property type="entry name" value="THFDHDRGNASE"/>
</dbReference>
<gene>
    <name evidence="15" type="ORF">HS088_TW08G00961</name>
</gene>
<protein>
    <submittedName>
        <fullName evidence="15">Amino acid dehydrogenase family protein</fullName>
    </submittedName>
</protein>
<dbReference type="InterPro" id="IPR020631">
    <property type="entry name" value="THF_DH/CycHdrlase_NAD-bd_dom"/>
</dbReference>
<dbReference type="NCBIfam" id="NF010783">
    <property type="entry name" value="PRK14186.1"/>
    <property type="match status" value="1"/>
</dbReference>
<evidence type="ECO:0000259" key="14">
    <source>
        <dbReference type="Pfam" id="PF02882"/>
    </source>
</evidence>
<evidence type="ECO:0000256" key="10">
    <source>
        <dbReference type="ARBA" id="ARBA00052194"/>
    </source>
</evidence>
<keyword evidence="3" id="KW-0554">One-carbon metabolism</keyword>
<dbReference type="PANTHER" id="PTHR48099">
    <property type="entry name" value="C-1-TETRAHYDROFOLATE SYNTHASE, CYTOPLASMIC-RELATED"/>
    <property type="match status" value="1"/>
</dbReference>
<dbReference type="PANTHER" id="PTHR48099:SF5">
    <property type="entry name" value="C-1-TETRAHYDROFOLATE SYNTHASE, CYTOPLASMIC"/>
    <property type="match status" value="1"/>
</dbReference>
<evidence type="ECO:0000313" key="15">
    <source>
        <dbReference type="EMBL" id="KAF5744358.1"/>
    </source>
</evidence>